<feature type="binding site" evidence="2">
    <location>
        <position position="66"/>
    </location>
    <ligand>
        <name>Ni(2+)</name>
        <dbReference type="ChEBI" id="CHEBI:49786"/>
    </ligand>
</feature>
<dbReference type="Gene3D" id="1.10.645.10">
    <property type="entry name" value="Cytochrome-c3 Hydrogenase, chain B"/>
    <property type="match status" value="1"/>
</dbReference>
<dbReference type="EMBL" id="SMJW01000055">
    <property type="protein sequence ID" value="TDC16147.1"/>
    <property type="molecule type" value="Genomic_DNA"/>
</dbReference>
<dbReference type="GO" id="GO:0008901">
    <property type="term" value="F:ferredoxin hydrogenase activity"/>
    <property type="evidence" value="ECO:0007669"/>
    <property type="project" value="InterPro"/>
</dbReference>
<dbReference type="RefSeq" id="WP_131939394.1">
    <property type="nucleotide sequence ID" value="NZ_BAAAMX010000065.1"/>
</dbReference>
<dbReference type="PANTHER" id="PTHR43600">
    <property type="entry name" value="COENZYME F420 HYDROGENASE, SUBUNIT ALPHA"/>
    <property type="match status" value="1"/>
</dbReference>
<feature type="binding site" evidence="2">
    <location>
        <position position="416"/>
    </location>
    <ligand>
        <name>Ni(2+)</name>
        <dbReference type="ChEBI" id="CHEBI:49786"/>
    </ligand>
</feature>
<keyword evidence="2" id="KW-0479">Metal-binding</keyword>
<keyword evidence="4" id="KW-1185">Reference proteome</keyword>
<dbReference type="SUPFAM" id="SSF56762">
    <property type="entry name" value="HydB/Nqo4-like"/>
    <property type="match status" value="1"/>
</dbReference>
<feature type="binding site" evidence="2">
    <location>
        <position position="69"/>
    </location>
    <ligand>
        <name>Ni(2+)</name>
        <dbReference type="ChEBI" id="CHEBI:49786"/>
    </ligand>
</feature>
<keyword evidence="2" id="KW-0460">Magnesium</keyword>
<dbReference type="OrthoDB" id="9761717at2"/>
<evidence type="ECO:0000256" key="2">
    <source>
        <dbReference type="PIRSR" id="PIRSR601501-1"/>
    </source>
</evidence>
<feature type="binding site" evidence="2">
    <location>
        <position position="422"/>
    </location>
    <ligand>
        <name>Mg(2+)</name>
        <dbReference type="ChEBI" id="CHEBI:18420"/>
    </ligand>
</feature>
<protein>
    <submittedName>
        <fullName evidence="3">Ni/Fe hydrogenase subunit alpha</fullName>
    </submittedName>
</protein>
<sequence>MTHRNDRTLKVGALARVEGEGAMYVRVRGRAVEEVRLDIYEPPRFFEAFLRGRAHTEPPDITARICGICPVAYQMSACQAVEAACGVRIGGTLGELRRLLYCGEWIESHALHVYLLHAPDFLGYPGAVELARDHRAVVERGLRLKKAGNTLMEVLGGRAIHPVNVRVGGFYRTPARAELAPLTELLRRARDDAFATVEWAAGFEFPDFSHEHEYLALSAGRYPLEGGVLRSSGGRSFTAAEFEDRIAEEQVPHSTALHSRFTDGGPYLTGPLARYSLNRDRLSPLALEAADRAGLGPECRNPFRSILVRAVEIVYAVDEALRIIAGYEPPPLPSLPVPPREGTGHGVTEAPRGVLYHRYDLGPDGLIRAARIVPPTSQNQAAIEDDLRRFVAARLHLDDHALTHRCEQAIRNYDPCISCSTHFLDLTVDRS</sequence>
<dbReference type="Proteomes" id="UP000295431">
    <property type="component" value="Unassembled WGS sequence"/>
</dbReference>
<comment type="cofactor">
    <cofactor evidence="2">
        <name>Fe cation</name>
        <dbReference type="ChEBI" id="CHEBI:24875"/>
    </cofactor>
</comment>
<accession>A0A4R4P5Z9</accession>
<dbReference type="Pfam" id="PF00374">
    <property type="entry name" value="NiFeSe_Hases"/>
    <property type="match status" value="1"/>
</dbReference>
<keyword evidence="2" id="KW-0533">Nickel</keyword>
<reference evidence="3 4" key="1">
    <citation type="submission" date="2019-03" db="EMBL/GenBank/DDBJ databases">
        <title>Draft genome sequences of novel Actinobacteria.</title>
        <authorList>
            <person name="Sahin N."/>
            <person name="Ay H."/>
            <person name="Saygin H."/>
        </authorList>
    </citation>
    <scope>NUCLEOTIDE SEQUENCE [LARGE SCALE GENOMIC DNA]</scope>
    <source>
        <strain evidence="3 4">DSM 45347</strain>
    </source>
</reference>
<keyword evidence="2" id="KW-0408">Iron</keyword>
<dbReference type="GO" id="GO:0016151">
    <property type="term" value="F:nickel cation binding"/>
    <property type="evidence" value="ECO:0007669"/>
    <property type="project" value="InterPro"/>
</dbReference>
<dbReference type="InterPro" id="IPR029014">
    <property type="entry name" value="NiFe-Hase_large"/>
</dbReference>
<evidence type="ECO:0000313" key="4">
    <source>
        <dbReference type="Proteomes" id="UP000295431"/>
    </source>
</evidence>
<proteinExistence type="predicted"/>
<feature type="binding site" evidence="2">
    <location>
        <position position="419"/>
    </location>
    <ligand>
        <name>Fe cation</name>
        <dbReference type="ChEBI" id="CHEBI:24875"/>
    </ligand>
</feature>
<comment type="cofactor">
    <cofactor evidence="2">
        <name>Ni(2+)</name>
        <dbReference type="ChEBI" id="CHEBI:49786"/>
    </cofactor>
</comment>
<dbReference type="InterPro" id="IPR001501">
    <property type="entry name" value="Ni-dep_hyd_lsu"/>
</dbReference>
<dbReference type="PANTHER" id="PTHR43600:SF4">
    <property type="entry name" value="CYTOSOLIC NIFE-HYDROGENASE, ALPHA SUBUNIT"/>
    <property type="match status" value="1"/>
</dbReference>
<organism evidence="3 4">
    <name type="scientific">Actinomadura bangladeshensis</name>
    <dbReference type="NCBI Taxonomy" id="453573"/>
    <lineage>
        <taxon>Bacteria</taxon>
        <taxon>Bacillati</taxon>
        <taxon>Actinomycetota</taxon>
        <taxon>Actinomycetes</taxon>
        <taxon>Streptosporangiales</taxon>
        <taxon>Thermomonosporaceae</taxon>
        <taxon>Actinomadura</taxon>
    </lineage>
</organism>
<feature type="binding site" evidence="2">
    <location>
        <position position="372"/>
    </location>
    <ligand>
        <name>Mg(2+)</name>
        <dbReference type="ChEBI" id="CHEBI:18420"/>
    </ligand>
</feature>
<dbReference type="InterPro" id="IPR018194">
    <property type="entry name" value="Ni-dep_hyd_lsu_Ni_BS"/>
</dbReference>
<evidence type="ECO:0000256" key="1">
    <source>
        <dbReference type="ARBA" id="ARBA00023002"/>
    </source>
</evidence>
<feature type="binding site" evidence="2">
    <location>
        <position position="47"/>
    </location>
    <ligand>
        <name>Mg(2+)</name>
        <dbReference type="ChEBI" id="CHEBI:18420"/>
    </ligand>
</feature>
<gene>
    <name evidence="3" type="ORF">E1284_13445</name>
</gene>
<evidence type="ECO:0000313" key="3">
    <source>
        <dbReference type="EMBL" id="TDC16147.1"/>
    </source>
</evidence>
<comment type="caution">
    <text evidence="3">The sequence shown here is derived from an EMBL/GenBank/DDBJ whole genome shotgun (WGS) entry which is preliminary data.</text>
</comment>
<feature type="binding site" evidence="2">
    <location>
        <position position="69"/>
    </location>
    <ligand>
        <name>Fe cation</name>
        <dbReference type="ChEBI" id="CHEBI:24875"/>
    </ligand>
</feature>
<dbReference type="PROSITE" id="PS00508">
    <property type="entry name" value="NI_HGENASE_L_2"/>
    <property type="match status" value="1"/>
</dbReference>
<name>A0A4R4P5Z9_9ACTN</name>
<dbReference type="AlphaFoldDB" id="A0A4R4P5Z9"/>
<keyword evidence="1" id="KW-0560">Oxidoreductase</keyword>